<evidence type="ECO:0000256" key="3">
    <source>
        <dbReference type="ARBA" id="ARBA00022833"/>
    </source>
</evidence>
<dbReference type="Pfam" id="PF22039">
    <property type="entry name" value="HUTI_composite_bact"/>
    <property type="match status" value="1"/>
</dbReference>
<keyword evidence="2 6" id="KW-0378">Hydrolase</keyword>
<dbReference type="GO" id="GO:0019239">
    <property type="term" value="F:deaminase activity"/>
    <property type="evidence" value="ECO:0007669"/>
    <property type="project" value="UniProtKB-ARBA"/>
</dbReference>
<dbReference type="GO" id="GO:0046872">
    <property type="term" value="F:metal ion binding"/>
    <property type="evidence" value="ECO:0007669"/>
    <property type="project" value="UniProtKB-KW"/>
</dbReference>
<dbReference type="Pfam" id="PF01979">
    <property type="entry name" value="Amidohydro_1"/>
    <property type="match status" value="1"/>
</dbReference>
<reference evidence="6" key="1">
    <citation type="journal article" date="2020" name="Stud. Mycol.">
        <title>101 Dothideomycetes genomes: a test case for predicting lifestyles and emergence of pathogens.</title>
        <authorList>
            <person name="Haridas S."/>
            <person name="Albert R."/>
            <person name="Binder M."/>
            <person name="Bloem J."/>
            <person name="Labutti K."/>
            <person name="Salamov A."/>
            <person name="Andreopoulos B."/>
            <person name="Baker S."/>
            <person name="Barry K."/>
            <person name="Bills G."/>
            <person name="Bluhm B."/>
            <person name="Cannon C."/>
            <person name="Castanera R."/>
            <person name="Culley D."/>
            <person name="Daum C."/>
            <person name="Ezra D."/>
            <person name="Gonzalez J."/>
            <person name="Henrissat B."/>
            <person name="Kuo A."/>
            <person name="Liang C."/>
            <person name="Lipzen A."/>
            <person name="Lutzoni F."/>
            <person name="Magnuson J."/>
            <person name="Mondo S."/>
            <person name="Nolan M."/>
            <person name="Ohm R."/>
            <person name="Pangilinan J."/>
            <person name="Park H.-J."/>
            <person name="Ramirez L."/>
            <person name="Alfaro M."/>
            <person name="Sun H."/>
            <person name="Tritt A."/>
            <person name="Yoshinaga Y."/>
            <person name="Zwiers L.-H."/>
            <person name="Turgeon B."/>
            <person name="Goodwin S."/>
            <person name="Spatafora J."/>
            <person name="Crous P."/>
            <person name="Grigoriev I."/>
        </authorList>
    </citation>
    <scope>NUCLEOTIDE SEQUENCE</scope>
    <source>
        <strain evidence="6">CBS 269.34</strain>
    </source>
</reference>
<feature type="domain" description="Amidohydrolase-related" evidence="4">
    <location>
        <begin position="55"/>
        <end position="422"/>
    </location>
</feature>
<evidence type="ECO:0000313" key="7">
    <source>
        <dbReference type="Proteomes" id="UP000799750"/>
    </source>
</evidence>
<evidence type="ECO:0000313" key="6">
    <source>
        <dbReference type="EMBL" id="KAF2501564.1"/>
    </source>
</evidence>
<dbReference type="InterPro" id="IPR011059">
    <property type="entry name" value="Metal-dep_hydrolase_composite"/>
</dbReference>
<feature type="domain" description="Aminodeoxyfutalosine deaminase/Imidazolonepropionase-like composite" evidence="5">
    <location>
        <begin position="21"/>
        <end position="45"/>
    </location>
</feature>
<keyword evidence="1" id="KW-0479">Metal-binding</keyword>
<dbReference type="InterPro" id="IPR032466">
    <property type="entry name" value="Metal_Hydrolase"/>
</dbReference>
<evidence type="ECO:0000256" key="1">
    <source>
        <dbReference type="ARBA" id="ARBA00022723"/>
    </source>
</evidence>
<dbReference type="CDD" id="cd01298">
    <property type="entry name" value="ATZ_TRZ_like"/>
    <property type="match status" value="1"/>
</dbReference>
<dbReference type="Gene3D" id="2.30.40.10">
    <property type="entry name" value="Urease, subunit C, domain 1"/>
    <property type="match status" value="1"/>
</dbReference>
<dbReference type="Proteomes" id="UP000799750">
    <property type="component" value="Unassembled WGS sequence"/>
</dbReference>
<protein>
    <submittedName>
        <fullName evidence="6">Atrazine chlorohydrolase/guanine deaminase</fullName>
    </submittedName>
</protein>
<gene>
    <name evidence="6" type="ORF">BU16DRAFT_500755</name>
</gene>
<organism evidence="6 7">
    <name type="scientific">Lophium mytilinum</name>
    <dbReference type="NCBI Taxonomy" id="390894"/>
    <lineage>
        <taxon>Eukaryota</taxon>
        <taxon>Fungi</taxon>
        <taxon>Dikarya</taxon>
        <taxon>Ascomycota</taxon>
        <taxon>Pezizomycotina</taxon>
        <taxon>Dothideomycetes</taxon>
        <taxon>Pleosporomycetidae</taxon>
        <taxon>Mytilinidiales</taxon>
        <taxon>Mytilinidiaceae</taxon>
        <taxon>Lophium</taxon>
    </lineage>
</organism>
<dbReference type="FunFam" id="3.20.20.140:FF:000014">
    <property type="entry name" value="5-methylthioadenosine/S-adenosylhomocysteine deaminase"/>
    <property type="match status" value="1"/>
</dbReference>
<name>A0A6A6RAU0_9PEZI</name>
<keyword evidence="3" id="KW-0862">Zinc</keyword>
<dbReference type="SUPFAM" id="SSF51338">
    <property type="entry name" value="Composite domain of metallo-dependent hydrolases"/>
    <property type="match status" value="1"/>
</dbReference>
<dbReference type="GO" id="GO:0016814">
    <property type="term" value="F:hydrolase activity, acting on carbon-nitrogen (but not peptide) bonds, in cyclic amidines"/>
    <property type="evidence" value="ECO:0007669"/>
    <property type="project" value="UniProtKB-ARBA"/>
</dbReference>
<dbReference type="PANTHER" id="PTHR43794">
    <property type="entry name" value="AMINOHYDROLASE SSNA-RELATED"/>
    <property type="match status" value="1"/>
</dbReference>
<dbReference type="PANTHER" id="PTHR43794:SF11">
    <property type="entry name" value="AMIDOHYDROLASE-RELATED DOMAIN-CONTAINING PROTEIN"/>
    <property type="match status" value="1"/>
</dbReference>
<evidence type="ECO:0000259" key="4">
    <source>
        <dbReference type="Pfam" id="PF01979"/>
    </source>
</evidence>
<dbReference type="OrthoDB" id="194468at2759"/>
<dbReference type="EMBL" id="MU004182">
    <property type="protein sequence ID" value="KAF2501564.1"/>
    <property type="molecule type" value="Genomic_DNA"/>
</dbReference>
<sequence>MLYINATVVTVNANRDVFLNGAILVSGNLIKEVGRTADLLEKYPDEQTHDLAGHIVIPGLISTHMHTAQTLLRGAADDLELVSWLCERIWVLQGNFTPEDGYAAARISIAEMLKTGTTCFLESMFANRYGFDGLCKAVSESGIRGCLGKIVMDIGTYAKDPKWAMHPGLVEDREVSLLGALDMHEKWDRAANDRIRVWFGARTPGGVSEALYKEMTALSREKDIPITMHCAEVKADREFFASLSPPQTPMSFCENVGLLGPSTVLVHMVHLDDTDIKKLAETNTHVAHCPTSNAKLASGICRVPDLLDAGVNVGLGTDGAPCNNTNDLMQEMKLAGIIHKAKSYDPTLVPAETVLEMATINGAKALGLEDSIGSIEVGKKADFVAVDMRKVHLQPYYNPVSAIVYSATGGDVKLVVVDGQIVVEDGKLKTMDEEEIWQEGEKRGHQIAARAGLVDKVKGRWPLIS</sequence>
<dbReference type="InterPro" id="IPR006680">
    <property type="entry name" value="Amidohydro-rel"/>
</dbReference>
<accession>A0A6A6RAU0</accession>
<dbReference type="SUPFAM" id="SSF51556">
    <property type="entry name" value="Metallo-dependent hydrolases"/>
    <property type="match status" value="1"/>
</dbReference>
<evidence type="ECO:0000256" key="2">
    <source>
        <dbReference type="ARBA" id="ARBA00022801"/>
    </source>
</evidence>
<dbReference type="AlphaFoldDB" id="A0A6A6RAU0"/>
<dbReference type="InterPro" id="IPR050287">
    <property type="entry name" value="MTA/SAH_deaminase"/>
</dbReference>
<evidence type="ECO:0000259" key="5">
    <source>
        <dbReference type="Pfam" id="PF22039"/>
    </source>
</evidence>
<dbReference type="Gene3D" id="3.20.20.140">
    <property type="entry name" value="Metal-dependent hydrolases"/>
    <property type="match status" value="1"/>
</dbReference>
<dbReference type="InterPro" id="IPR054418">
    <property type="entry name" value="MQNX/HUTI_composite_N"/>
</dbReference>
<proteinExistence type="predicted"/>
<keyword evidence="7" id="KW-1185">Reference proteome</keyword>